<proteinExistence type="predicted"/>
<dbReference type="AlphaFoldDB" id="A0A0F9T0Q6"/>
<dbReference type="EMBL" id="LAZR01000320">
    <property type="protein sequence ID" value="KKN74800.1"/>
    <property type="molecule type" value="Genomic_DNA"/>
</dbReference>
<comment type="caution">
    <text evidence="1">The sequence shown here is derived from an EMBL/GenBank/DDBJ whole genome shotgun (WGS) entry which is preliminary data.</text>
</comment>
<protein>
    <submittedName>
        <fullName evidence="1">Uncharacterized protein</fullName>
    </submittedName>
</protein>
<organism evidence="1">
    <name type="scientific">marine sediment metagenome</name>
    <dbReference type="NCBI Taxonomy" id="412755"/>
    <lineage>
        <taxon>unclassified sequences</taxon>
        <taxon>metagenomes</taxon>
        <taxon>ecological metagenomes</taxon>
    </lineage>
</organism>
<accession>A0A0F9T0Q6</accession>
<name>A0A0F9T0Q6_9ZZZZ</name>
<evidence type="ECO:0000313" key="1">
    <source>
        <dbReference type="EMBL" id="KKN74800.1"/>
    </source>
</evidence>
<gene>
    <name evidence="1" type="ORF">LCGC14_0386930</name>
</gene>
<reference evidence="1" key="1">
    <citation type="journal article" date="2015" name="Nature">
        <title>Complex archaea that bridge the gap between prokaryotes and eukaryotes.</title>
        <authorList>
            <person name="Spang A."/>
            <person name="Saw J.H."/>
            <person name="Jorgensen S.L."/>
            <person name="Zaremba-Niedzwiedzka K."/>
            <person name="Martijn J."/>
            <person name="Lind A.E."/>
            <person name="van Eijk R."/>
            <person name="Schleper C."/>
            <person name="Guy L."/>
            <person name="Ettema T.J."/>
        </authorList>
    </citation>
    <scope>NUCLEOTIDE SEQUENCE</scope>
</reference>
<sequence>MTRNTKEYWEQRDKEMLEDIAVDKKYVNSYRGRIHGLSIKLSACPDWDKDAQAIILGEMAKLEAEETATEETAFVAEWTPEVTAVRRAEWNAWVKQAQPTPVQITRKQNEQGWRLEELKKAVQHYND</sequence>